<dbReference type="GO" id="GO:0051301">
    <property type="term" value="P:cell division"/>
    <property type="evidence" value="ECO:0007669"/>
    <property type="project" value="UniProtKB-KW"/>
</dbReference>
<feature type="binding site" evidence="14">
    <location>
        <begin position="122"/>
        <end position="128"/>
    </location>
    <ligand>
        <name>ATP</name>
        <dbReference type="ChEBI" id="CHEBI:30616"/>
    </ligand>
</feature>
<evidence type="ECO:0000256" key="2">
    <source>
        <dbReference type="ARBA" id="ARBA00004752"/>
    </source>
</evidence>
<dbReference type="InterPro" id="IPR005758">
    <property type="entry name" value="UDP-N-AcMur_Ala_ligase_MurC"/>
</dbReference>
<evidence type="ECO:0000313" key="21">
    <source>
        <dbReference type="Proteomes" id="UP001243856"/>
    </source>
</evidence>
<evidence type="ECO:0000256" key="9">
    <source>
        <dbReference type="ARBA" id="ARBA00022960"/>
    </source>
</evidence>
<reference evidence="19 21" key="1">
    <citation type="submission" date="2023-05" db="EMBL/GenBank/DDBJ databases">
        <title>Metabolic capabilities are highly conserved among human nasal-associated Corynebacterium species in pangenomic analyses.</title>
        <authorList>
            <person name="Tran T.H."/>
            <person name="Roberts A.Q."/>
            <person name="Escapa I.F."/>
            <person name="Gao W."/>
            <person name="Conlan S."/>
            <person name="Kong H."/>
            <person name="Segre J.A."/>
            <person name="Kelly M.S."/>
            <person name="Lemon K.P."/>
        </authorList>
    </citation>
    <scope>NUCLEOTIDE SEQUENCE</scope>
    <source>
        <strain evidence="19">KPL2654</strain>
        <strain evidence="18 21">KPL2811</strain>
    </source>
</reference>
<dbReference type="InterPro" id="IPR000713">
    <property type="entry name" value="Mur_ligase_N"/>
</dbReference>
<dbReference type="HAMAP" id="MF_00046">
    <property type="entry name" value="MurC"/>
    <property type="match status" value="1"/>
</dbReference>
<evidence type="ECO:0000256" key="13">
    <source>
        <dbReference type="ARBA" id="ARBA00047833"/>
    </source>
</evidence>
<proteinExistence type="inferred from homology"/>
<comment type="catalytic activity">
    <reaction evidence="13 14">
        <text>UDP-N-acetyl-alpha-D-muramate + L-alanine + ATP = UDP-N-acetyl-alpha-D-muramoyl-L-alanine + ADP + phosphate + H(+)</text>
        <dbReference type="Rhea" id="RHEA:23372"/>
        <dbReference type="ChEBI" id="CHEBI:15378"/>
        <dbReference type="ChEBI" id="CHEBI:30616"/>
        <dbReference type="ChEBI" id="CHEBI:43474"/>
        <dbReference type="ChEBI" id="CHEBI:57972"/>
        <dbReference type="ChEBI" id="CHEBI:70757"/>
        <dbReference type="ChEBI" id="CHEBI:83898"/>
        <dbReference type="ChEBI" id="CHEBI:456216"/>
        <dbReference type="EC" id="6.3.2.8"/>
    </reaction>
</comment>
<evidence type="ECO:0000313" key="20">
    <source>
        <dbReference type="Proteomes" id="UP001226160"/>
    </source>
</evidence>
<evidence type="ECO:0000259" key="17">
    <source>
        <dbReference type="Pfam" id="PF08245"/>
    </source>
</evidence>
<dbReference type="Proteomes" id="UP001226160">
    <property type="component" value="Unassembled WGS sequence"/>
</dbReference>
<comment type="pathway">
    <text evidence="2 14">Cell wall biogenesis; peptidoglycan biosynthesis.</text>
</comment>
<dbReference type="GO" id="GO:0009252">
    <property type="term" value="P:peptidoglycan biosynthetic process"/>
    <property type="evidence" value="ECO:0007669"/>
    <property type="project" value="UniProtKB-UniRule"/>
</dbReference>
<evidence type="ECO:0000256" key="8">
    <source>
        <dbReference type="ARBA" id="ARBA00022840"/>
    </source>
</evidence>
<dbReference type="Pfam" id="PF08245">
    <property type="entry name" value="Mur_ligase_M"/>
    <property type="match status" value="1"/>
</dbReference>
<dbReference type="GO" id="GO:0005737">
    <property type="term" value="C:cytoplasm"/>
    <property type="evidence" value="ECO:0007669"/>
    <property type="project" value="UniProtKB-SubCell"/>
</dbReference>
<name>A0AAP4BWS9_9CORY</name>
<evidence type="ECO:0000256" key="1">
    <source>
        <dbReference type="ARBA" id="ARBA00004496"/>
    </source>
</evidence>
<keyword evidence="21" id="KW-1185">Reference proteome</keyword>
<dbReference type="EC" id="6.3.2.8" evidence="3 14"/>
<evidence type="ECO:0000256" key="5">
    <source>
        <dbReference type="ARBA" id="ARBA00022598"/>
    </source>
</evidence>
<keyword evidence="11 14" id="KW-0131">Cell cycle</keyword>
<comment type="subcellular location">
    <subcellularLocation>
        <location evidence="1 14">Cytoplasm</location>
    </subcellularLocation>
</comment>
<dbReference type="Gene3D" id="3.40.1190.10">
    <property type="entry name" value="Mur-like, catalytic domain"/>
    <property type="match status" value="1"/>
</dbReference>
<dbReference type="InterPro" id="IPR036615">
    <property type="entry name" value="Mur_ligase_C_dom_sf"/>
</dbReference>
<dbReference type="GO" id="GO:0008360">
    <property type="term" value="P:regulation of cell shape"/>
    <property type="evidence" value="ECO:0007669"/>
    <property type="project" value="UniProtKB-KW"/>
</dbReference>
<dbReference type="GO" id="GO:0008763">
    <property type="term" value="F:UDP-N-acetylmuramate-L-alanine ligase activity"/>
    <property type="evidence" value="ECO:0007669"/>
    <property type="project" value="UniProtKB-UniRule"/>
</dbReference>
<evidence type="ECO:0000259" key="16">
    <source>
        <dbReference type="Pfam" id="PF02875"/>
    </source>
</evidence>
<dbReference type="GO" id="GO:0071555">
    <property type="term" value="P:cell wall organization"/>
    <property type="evidence" value="ECO:0007669"/>
    <property type="project" value="UniProtKB-KW"/>
</dbReference>
<feature type="domain" description="Mur ligase C-terminal" evidence="16">
    <location>
        <begin position="343"/>
        <end position="481"/>
    </location>
</feature>
<keyword evidence="10 14" id="KW-0573">Peptidoglycan synthesis</keyword>
<evidence type="ECO:0000256" key="6">
    <source>
        <dbReference type="ARBA" id="ARBA00022618"/>
    </source>
</evidence>
<evidence type="ECO:0000313" key="19">
    <source>
        <dbReference type="EMBL" id="MDK4327046.1"/>
    </source>
</evidence>
<dbReference type="GO" id="GO:0005524">
    <property type="term" value="F:ATP binding"/>
    <property type="evidence" value="ECO:0007669"/>
    <property type="project" value="UniProtKB-UniRule"/>
</dbReference>
<dbReference type="NCBIfam" id="TIGR01082">
    <property type="entry name" value="murC"/>
    <property type="match status" value="1"/>
</dbReference>
<dbReference type="AlphaFoldDB" id="A0AAP4BWS9"/>
<keyword evidence="9 14" id="KW-0133">Cell shape</keyword>
<keyword evidence="12 14" id="KW-0961">Cell wall biogenesis/degradation</keyword>
<keyword evidence="5 14" id="KW-0436">Ligase</keyword>
<dbReference type="EMBL" id="JASNVK010000014">
    <property type="protein sequence ID" value="MDK4301220.1"/>
    <property type="molecule type" value="Genomic_DNA"/>
</dbReference>
<comment type="similarity">
    <text evidence="14">Belongs to the MurCDEF family.</text>
</comment>
<dbReference type="SUPFAM" id="SSF51984">
    <property type="entry name" value="MurCD N-terminal domain"/>
    <property type="match status" value="1"/>
</dbReference>
<gene>
    <name evidence="14 19" type="primary">murC</name>
    <name evidence="18" type="ORF">QPX45_08220</name>
    <name evidence="19" type="ORF">QPX54_11100</name>
</gene>
<keyword evidence="8 14" id="KW-0067">ATP-binding</keyword>
<sequence>MNTNPDTVDLSRVHLVGIGGAGMSGVARILLSREATVSGSDMKDSRPVRALRSMGAEIAIGHHAENLELSGSLPTVVVTSFAAIPKDNPELRAAAEHGIPVIRRSDLLAELMDGSTQVLIAGTHGKTSTTSMAVTALQGAGVDPSFAIGGQLNRAGTNAHHGTGDIFVAEADESDASLLRYRPSIAVVTNIEPDHLDYFGTADNYFQVFRDFAELIADDGVLVACLDDAHTADLAVACAQRGITVLGYGTASQTRSPEVDRLLVAEVTATEVLAAGTRVWLQLRVPRGVGSTEESAMSLDYLVQIPGYHMVLNSVAAVLAGTAAGVDPEKLAEGVASFAGVRRRFEYHGAVDGGRFDGVKVYDDYAHHPTEVMAVLTAAREQVLAEAQGGKVIACFQPHLYSRTREFYQEFAQALSLADACVVLDIFGARETPVEGLTSRIITNAMEESVTVRYEPDMSAVPETVASLAGPHDLVLTMGAGSVTVVAPEILQHLRENTEQAGS</sequence>
<evidence type="ECO:0000259" key="15">
    <source>
        <dbReference type="Pfam" id="PF01225"/>
    </source>
</evidence>
<evidence type="ECO:0000256" key="12">
    <source>
        <dbReference type="ARBA" id="ARBA00023316"/>
    </source>
</evidence>
<dbReference type="EMBL" id="JASNVP010000015">
    <property type="protein sequence ID" value="MDK4327046.1"/>
    <property type="molecule type" value="Genomic_DNA"/>
</dbReference>
<dbReference type="Gene3D" id="3.90.190.20">
    <property type="entry name" value="Mur ligase, C-terminal domain"/>
    <property type="match status" value="1"/>
</dbReference>
<protein>
    <recommendedName>
        <fullName evidence="3 14">UDP-N-acetylmuramate--L-alanine ligase</fullName>
        <ecNumber evidence="3 14">6.3.2.8</ecNumber>
    </recommendedName>
    <alternativeName>
        <fullName evidence="14">UDP-N-acetylmuramoyl-L-alanine synthetase</fullName>
    </alternativeName>
</protein>
<dbReference type="GeneID" id="64187584"/>
<feature type="domain" description="Mur ligase central" evidence="17">
    <location>
        <begin position="120"/>
        <end position="320"/>
    </location>
</feature>
<evidence type="ECO:0000256" key="3">
    <source>
        <dbReference type="ARBA" id="ARBA00012211"/>
    </source>
</evidence>
<dbReference type="SUPFAM" id="SSF53623">
    <property type="entry name" value="MurD-like peptide ligases, catalytic domain"/>
    <property type="match status" value="1"/>
</dbReference>
<keyword evidence="6 14" id="KW-0132">Cell division</keyword>
<evidence type="ECO:0000256" key="7">
    <source>
        <dbReference type="ARBA" id="ARBA00022741"/>
    </source>
</evidence>
<evidence type="ECO:0000256" key="14">
    <source>
        <dbReference type="HAMAP-Rule" id="MF_00046"/>
    </source>
</evidence>
<dbReference type="PANTHER" id="PTHR43445:SF3">
    <property type="entry name" value="UDP-N-ACETYLMURAMATE--L-ALANINE LIGASE"/>
    <property type="match status" value="1"/>
</dbReference>
<evidence type="ECO:0000256" key="10">
    <source>
        <dbReference type="ARBA" id="ARBA00022984"/>
    </source>
</evidence>
<dbReference type="InterPro" id="IPR050061">
    <property type="entry name" value="MurCDEF_pg_biosynth"/>
</dbReference>
<evidence type="ECO:0000313" key="18">
    <source>
        <dbReference type="EMBL" id="MDK4301220.1"/>
    </source>
</evidence>
<dbReference type="Proteomes" id="UP001243856">
    <property type="component" value="Unassembled WGS sequence"/>
</dbReference>
<dbReference type="InterPro" id="IPR036565">
    <property type="entry name" value="Mur-like_cat_sf"/>
</dbReference>
<dbReference type="Pfam" id="PF02875">
    <property type="entry name" value="Mur_ligase_C"/>
    <property type="match status" value="1"/>
</dbReference>
<dbReference type="Gene3D" id="3.40.50.720">
    <property type="entry name" value="NAD(P)-binding Rossmann-like Domain"/>
    <property type="match status" value="1"/>
</dbReference>
<evidence type="ECO:0000256" key="4">
    <source>
        <dbReference type="ARBA" id="ARBA00022490"/>
    </source>
</evidence>
<dbReference type="RefSeq" id="WP_174232069.1">
    <property type="nucleotide sequence ID" value="NZ_CABIYR010000004.1"/>
</dbReference>
<dbReference type="InterPro" id="IPR004101">
    <property type="entry name" value="Mur_ligase_C"/>
</dbReference>
<keyword evidence="7 14" id="KW-0547">Nucleotide-binding</keyword>
<dbReference type="SUPFAM" id="SSF53244">
    <property type="entry name" value="MurD-like peptide ligases, peptide-binding domain"/>
    <property type="match status" value="1"/>
</dbReference>
<organism evidence="19 20">
    <name type="scientific">Corynebacterium propinquum</name>
    <dbReference type="NCBI Taxonomy" id="43769"/>
    <lineage>
        <taxon>Bacteria</taxon>
        <taxon>Bacillati</taxon>
        <taxon>Actinomycetota</taxon>
        <taxon>Actinomycetes</taxon>
        <taxon>Mycobacteriales</taxon>
        <taxon>Corynebacteriaceae</taxon>
        <taxon>Corynebacterium</taxon>
    </lineage>
</organism>
<comment type="caution">
    <text evidence="19">The sequence shown here is derived from an EMBL/GenBank/DDBJ whole genome shotgun (WGS) entry which is preliminary data.</text>
</comment>
<dbReference type="PANTHER" id="PTHR43445">
    <property type="entry name" value="UDP-N-ACETYLMURAMATE--L-ALANINE LIGASE-RELATED"/>
    <property type="match status" value="1"/>
</dbReference>
<accession>A0AAP4BWS9</accession>
<evidence type="ECO:0000256" key="11">
    <source>
        <dbReference type="ARBA" id="ARBA00023306"/>
    </source>
</evidence>
<keyword evidence="4 14" id="KW-0963">Cytoplasm</keyword>
<dbReference type="Pfam" id="PF01225">
    <property type="entry name" value="Mur_ligase"/>
    <property type="match status" value="1"/>
</dbReference>
<feature type="domain" description="Mur ligase N-terminal catalytic" evidence="15">
    <location>
        <begin position="13"/>
        <end position="114"/>
    </location>
</feature>
<dbReference type="InterPro" id="IPR013221">
    <property type="entry name" value="Mur_ligase_cen"/>
</dbReference>
<comment type="function">
    <text evidence="14">Cell wall formation.</text>
</comment>